<name>A0A554JBV8_9BACT</name>
<comment type="catalytic activity">
    <reaction evidence="14">
        <text>ATP + H2O = ADP + phosphate + H(+)</text>
        <dbReference type="Rhea" id="RHEA:13065"/>
        <dbReference type="ChEBI" id="CHEBI:15377"/>
        <dbReference type="ChEBI" id="CHEBI:15378"/>
        <dbReference type="ChEBI" id="CHEBI:30616"/>
        <dbReference type="ChEBI" id="CHEBI:43474"/>
        <dbReference type="ChEBI" id="CHEBI:456216"/>
        <dbReference type="EC" id="5.6.2.4"/>
    </reaction>
</comment>
<keyword evidence="4" id="KW-0227">DNA damage</keyword>
<feature type="domain" description="UvrD-like helicase C-terminal" evidence="17">
    <location>
        <begin position="321"/>
        <end position="601"/>
    </location>
</feature>
<dbReference type="SUPFAM" id="SSF52980">
    <property type="entry name" value="Restriction endonuclease-like"/>
    <property type="match status" value="1"/>
</dbReference>
<organism evidence="18 19">
    <name type="scientific">Candidatus Doudnabacteria bacterium Gr01-1014_77</name>
    <dbReference type="NCBI Taxonomy" id="2017133"/>
    <lineage>
        <taxon>Bacteria</taxon>
        <taxon>Candidatus Doudnaibacteriota</taxon>
    </lineage>
</organism>
<accession>A0A554JBV8</accession>
<evidence type="ECO:0000256" key="3">
    <source>
        <dbReference type="ARBA" id="ARBA00022741"/>
    </source>
</evidence>
<evidence type="ECO:0000256" key="1">
    <source>
        <dbReference type="ARBA" id="ARBA00009922"/>
    </source>
</evidence>
<proteinExistence type="inferred from homology"/>
<dbReference type="GO" id="GO:0003677">
    <property type="term" value="F:DNA binding"/>
    <property type="evidence" value="ECO:0007669"/>
    <property type="project" value="UniProtKB-KW"/>
</dbReference>
<reference evidence="18 19" key="1">
    <citation type="submission" date="2017-07" db="EMBL/GenBank/DDBJ databases">
        <title>Mechanisms for carbon and nitrogen cycling indicate functional differentiation within the Candidate Phyla Radiation.</title>
        <authorList>
            <person name="Danczak R.E."/>
            <person name="Johnston M.D."/>
            <person name="Kenah C."/>
            <person name="Slattery M."/>
            <person name="Wrighton K.C."/>
            <person name="Wilkins M.J."/>
        </authorList>
    </citation>
    <scope>NUCLEOTIDE SEQUENCE [LARGE SCALE GENOMIC DNA]</scope>
    <source>
        <strain evidence="18">Gr01-1014_77</strain>
    </source>
</reference>
<keyword evidence="6 15" id="KW-0347">Helicase</keyword>
<dbReference type="SUPFAM" id="SSF52540">
    <property type="entry name" value="P-loop containing nucleoside triphosphate hydrolases"/>
    <property type="match status" value="1"/>
</dbReference>
<comment type="catalytic activity">
    <reaction evidence="12">
        <text>Couples ATP hydrolysis with the unwinding of duplex DNA by translocating in the 3'-5' direction.</text>
        <dbReference type="EC" id="5.6.2.4"/>
    </reaction>
</comment>
<keyword evidence="8 15" id="KW-0067">ATP-binding</keyword>
<dbReference type="Pfam" id="PF00580">
    <property type="entry name" value="UvrD-helicase"/>
    <property type="match status" value="1"/>
</dbReference>
<dbReference type="InterPro" id="IPR038726">
    <property type="entry name" value="PDDEXK_AddAB-type"/>
</dbReference>
<evidence type="ECO:0000256" key="5">
    <source>
        <dbReference type="ARBA" id="ARBA00022801"/>
    </source>
</evidence>
<keyword evidence="3 15" id="KW-0547">Nucleotide-binding</keyword>
<evidence type="ECO:0000313" key="19">
    <source>
        <dbReference type="Proteomes" id="UP000319613"/>
    </source>
</evidence>
<dbReference type="InterPro" id="IPR014016">
    <property type="entry name" value="UvrD-like_ATP-bd"/>
</dbReference>
<dbReference type="Pfam" id="PF12705">
    <property type="entry name" value="PDDEXK_1"/>
    <property type="match status" value="1"/>
</dbReference>
<evidence type="ECO:0000256" key="10">
    <source>
        <dbReference type="ARBA" id="ARBA00023204"/>
    </source>
</evidence>
<dbReference type="PROSITE" id="PS51217">
    <property type="entry name" value="UVRD_HELICASE_CTER"/>
    <property type="match status" value="1"/>
</dbReference>
<dbReference type="InterPro" id="IPR027417">
    <property type="entry name" value="P-loop_NTPase"/>
</dbReference>
<dbReference type="CDD" id="cd17932">
    <property type="entry name" value="DEXQc_UvrD"/>
    <property type="match status" value="1"/>
</dbReference>
<dbReference type="AlphaFoldDB" id="A0A554JBV8"/>
<dbReference type="InterPro" id="IPR014017">
    <property type="entry name" value="DNA_helicase_UvrD-like_C"/>
</dbReference>
<dbReference type="PROSITE" id="PS51198">
    <property type="entry name" value="UVRD_HELICASE_ATP_BIND"/>
    <property type="match status" value="1"/>
</dbReference>
<evidence type="ECO:0000256" key="9">
    <source>
        <dbReference type="ARBA" id="ARBA00023125"/>
    </source>
</evidence>
<dbReference type="GO" id="GO:0043138">
    <property type="term" value="F:3'-5' DNA helicase activity"/>
    <property type="evidence" value="ECO:0007669"/>
    <property type="project" value="UniProtKB-EC"/>
</dbReference>
<dbReference type="GO" id="GO:0005524">
    <property type="term" value="F:ATP binding"/>
    <property type="evidence" value="ECO:0007669"/>
    <property type="project" value="UniProtKB-UniRule"/>
</dbReference>
<gene>
    <name evidence="18" type="ORF">G01um101477_308</name>
</gene>
<feature type="domain" description="UvrD-like helicase ATP-binding" evidence="16">
    <location>
        <begin position="13"/>
        <end position="313"/>
    </location>
</feature>
<dbReference type="GO" id="GO:0004527">
    <property type="term" value="F:exonuclease activity"/>
    <property type="evidence" value="ECO:0007669"/>
    <property type="project" value="UniProtKB-KW"/>
</dbReference>
<keyword evidence="11" id="KW-0413">Isomerase</keyword>
<dbReference type="InterPro" id="IPR011604">
    <property type="entry name" value="PDDEXK-like_dom_sf"/>
</dbReference>
<evidence type="ECO:0000256" key="15">
    <source>
        <dbReference type="PROSITE-ProRule" id="PRU00560"/>
    </source>
</evidence>
<keyword evidence="2" id="KW-0540">Nuclease</keyword>
<dbReference type="EMBL" id="VMFF01000024">
    <property type="protein sequence ID" value="TSC65866.1"/>
    <property type="molecule type" value="Genomic_DNA"/>
</dbReference>
<dbReference type="Gene3D" id="1.10.10.160">
    <property type="match status" value="1"/>
</dbReference>
<dbReference type="Proteomes" id="UP000319613">
    <property type="component" value="Unassembled WGS sequence"/>
</dbReference>
<evidence type="ECO:0000256" key="6">
    <source>
        <dbReference type="ARBA" id="ARBA00022806"/>
    </source>
</evidence>
<protein>
    <recommendedName>
        <fullName evidence="13">DNA 3'-5' helicase</fullName>
        <ecNumber evidence="13">5.6.2.4</ecNumber>
    </recommendedName>
</protein>
<dbReference type="InterPro" id="IPR013986">
    <property type="entry name" value="DExx_box_DNA_helicase_dom_sf"/>
</dbReference>
<feature type="binding site" evidence="15">
    <location>
        <begin position="34"/>
        <end position="41"/>
    </location>
    <ligand>
        <name>ATP</name>
        <dbReference type="ChEBI" id="CHEBI:30616"/>
    </ligand>
</feature>
<evidence type="ECO:0000313" key="18">
    <source>
        <dbReference type="EMBL" id="TSC65866.1"/>
    </source>
</evidence>
<dbReference type="PANTHER" id="PTHR11070">
    <property type="entry name" value="UVRD / RECB / PCRA DNA HELICASE FAMILY MEMBER"/>
    <property type="match status" value="1"/>
</dbReference>
<dbReference type="GO" id="GO:0000725">
    <property type="term" value="P:recombinational repair"/>
    <property type="evidence" value="ECO:0007669"/>
    <property type="project" value="TreeGrafter"/>
</dbReference>
<evidence type="ECO:0000256" key="11">
    <source>
        <dbReference type="ARBA" id="ARBA00023235"/>
    </source>
</evidence>
<dbReference type="PANTHER" id="PTHR11070:SF2">
    <property type="entry name" value="ATP-DEPENDENT DNA HELICASE SRS2"/>
    <property type="match status" value="1"/>
</dbReference>
<keyword evidence="9" id="KW-0238">DNA-binding</keyword>
<evidence type="ECO:0000256" key="14">
    <source>
        <dbReference type="ARBA" id="ARBA00048988"/>
    </source>
</evidence>
<dbReference type="Gene3D" id="3.40.50.300">
    <property type="entry name" value="P-loop containing nucleotide triphosphate hydrolases"/>
    <property type="match status" value="2"/>
</dbReference>
<evidence type="ECO:0000256" key="12">
    <source>
        <dbReference type="ARBA" id="ARBA00034617"/>
    </source>
</evidence>
<dbReference type="InterPro" id="IPR011335">
    <property type="entry name" value="Restrct_endonuc-II-like"/>
</dbReference>
<comment type="similarity">
    <text evidence="1">Belongs to the helicase family. UvrD subfamily.</text>
</comment>
<comment type="caution">
    <text evidence="18">The sequence shown here is derived from an EMBL/GenBank/DDBJ whole genome shotgun (WGS) entry which is preliminary data.</text>
</comment>
<dbReference type="InterPro" id="IPR000212">
    <property type="entry name" value="DNA_helicase_UvrD/REP"/>
</dbReference>
<evidence type="ECO:0000256" key="4">
    <source>
        <dbReference type="ARBA" id="ARBA00022763"/>
    </source>
</evidence>
<evidence type="ECO:0000259" key="16">
    <source>
        <dbReference type="PROSITE" id="PS51198"/>
    </source>
</evidence>
<evidence type="ECO:0000256" key="7">
    <source>
        <dbReference type="ARBA" id="ARBA00022839"/>
    </source>
</evidence>
<keyword evidence="5 15" id="KW-0378">Hydrolase</keyword>
<dbReference type="Pfam" id="PF13361">
    <property type="entry name" value="UvrD_C"/>
    <property type="match status" value="1"/>
</dbReference>
<keyword evidence="10" id="KW-0234">DNA repair</keyword>
<dbReference type="Gene3D" id="3.90.320.10">
    <property type="match status" value="1"/>
</dbReference>
<sequence length="970" mass="113521">MAKTKQSKEKLLSDLNTAQQSAVSFGDGPLLIIAGAGTGKTTVITRRIAKLIESGVKPEEILALTFTEKAATEMEERVDILLPYGYHDLWIHTFHGFCQRVLQQHALDIGISNDFKMLEEIGQWLLVRQNLDQFELEYYRTLGNPTKFIKALLKHFSKLKDEEISPEEYLEFAKNTKLDKSNPEYDSEEEIVRLNEVAKAYHIYQNLLLQNNSLDFGDLINYALKLFRTRPKILNLYRNKFKYILVDEFQDTNYAQYELIKLLAEPKNNLTVVGDDDQSIYKFRGASVSNIMRFKKDFPKAQEITLTENYRSTQGILDIAYNFIQLNNPERLEPKLNINKKLISAKKEKGEIAVLSAQTLSDEVDMVLNKILELKKEKGTTWNDFAILVRSNDTAEPFISKFTTLNLAYTFVANKGLYKKPVIVDLIAYLKLLVNFHDTNALFRVMNMKQFRFDHRDMVEILQHAQKKTLSLYESLEQAALLPTLKNDSITKINQLIAFLKKQAEETKTKSIAEVFVNGIYGLKLDERIEKGEGEPGEADFINQFYKKIEAFEVENTDKTVRNFLAFIEFEQEAGDEGKLDFDPNQGPESIKIMTIHSAKGLEYKNVFVVNMVDQRFPSRDRKEAIEIPKELVKEILPEGDIHLQEERRLFYVAMTRAKQNLYFSYASDYGGQRARKPSQFLIDIGLVAKPEKSVEILKRTKFEEKKLPKKLNFELPTSFNYTAINEFKKCPLGYKYKYLLHLPTKGSKHLSFGNTIHTTFERFLKQYKTNLEEKQLDLFGSEKGNKLPAFEVLQKMYESYWIDEWYPTKKDKEEYRERGRKMLRSFYDSFEKLKFVPKYIEERFVLKLGEYTFTGKIDRADLLPDGKLQIIDYKTGEKFKDDKENRYQLYIYQWAAEEYFKHEVSKLNYWFLKDNELSEDIIASKEELEHVKEYLLETIEEIQNAIKTDSFKQLHEKVREHRCDFADLE</sequence>
<evidence type="ECO:0000256" key="13">
    <source>
        <dbReference type="ARBA" id="ARBA00034808"/>
    </source>
</evidence>
<evidence type="ECO:0000259" key="17">
    <source>
        <dbReference type="PROSITE" id="PS51217"/>
    </source>
</evidence>
<dbReference type="EC" id="5.6.2.4" evidence="13"/>
<evidence type="ECO:0000256" key="2">
    <source>
        <dbReference type="ARBA" id="ARBA00022722"/>
    </source>
</evidence>
<dbReference type="Gene3D" id="1.10.486.10">
    <property type="entry name" value="PCRA, domain 4"/>
    <property type="match status" value="1"/>
</dbReference>
<evidence type="ECO:0000256" key="8">
    <source>
        <dbReference type="ARBA" id="ARBA00022840"/>
    </source>
</evidence>
<keyword evidence="7" id="KW-0269">Exonuclease</keyword>